<protein>
    <submittedName>
        <fullName evidence="2">Uncharacterized protein</fullName>
    </submittedName>
</protein>
<dbReference type="OrthoDB" id="252972at2759"/>
<evidence type="ECO:0000313" key="3">
    <source>
        <dbReference type="Proteomes" id="UP000515908"/>
    </source>
</evidence>
<proteinExistence type="predicted"/>
<feature type="region of interest" description="Disordered" evidence="1">
    <location>
        <begin position="221"/>
        <end position="244"/>
    </location>
</feature>
<evidence type="ECO:0000256" key="1">
    <source>
        <dbReference type="SAM" id="MobiDB-lite"/>
    </source>
</evidence>
<dbReference type="AlphaFoldDB" id="A0A7G2C5H7"/>
<dbReference type="Proteomes" id="UP000515908">
    <property type="component" value="Chromosome 04"/>
</dbReference>
<keyword evidence="3" id="KW-1185">Reference proteome</keyword>
<gene>
    <name evidence="2" type="ORF">ADEAN_000244900</name>
</gene>
<reference evidence="2 3" key="1">
    <citation type="submission" date="2020-08" db="EMBL/GenBank/DDBJ databases">
        <authorList>
            <person name="Newling K."/>
            <person name="Davey J."/>
            <person name="Forrester S."/>
        </authorList>
    </citation>
    <scope>NUCLEOTIDE SEQUENCE [LARGE SCALE GENOMIC DNA]</scope>
    <source>
        <strain evidence="3">Crithidia deanei Carvalho (ATCC PRA-265)</strain>
    </source>
</reference>
<dbReference type="VEuPathDB" id="TriTrypDB:ADEAN_000244900"/>
<feature type="compositionally biased region" description="Polar residues" evidence="1">
    <location>
        <begin position="235"/>
        <end position="244"/>
    </location>
</feature>
<name>A0A7G2C5H7_9TRYP</name>
<evidence type="ECO:0000313" key="2">
    <source>
        <dbReference type="EMBL" id="CAD2214996.1"/>
    </source>
</evidence>
<accession>A0A7G2C5H7</accession>
<organism evidence="2 3">
    <name type="scientific">Angomonas deanei</name>
    <dbReference type="NCBI Taxonomy" id="59799"/>
    <lineage>
        <taxon>Eukaryota</taxon>
        <taxon>Discoba</taxon>
        <taxon>Euglenozoa</taxon>
        <taxon>Kinetoplastea</taxon>
        <taxon>Metakinetoplastina</taxon>
        <taxon>Trypanosomatida</taxon>
        <taxon>Trypanosomatidae</taxon>
        <taxon>Strigomonadinae</taxon>
        <taxon>Angomonas</taxon>
    </lineage>
</organism>
<dbReference type="EMBL" id="LR877148">
    <property type="protein sequence ID" value="CAD2214996.1"/>
    <property type="molecule type" value="Genomic_DNA"/>
</dbReference>
<sequence length="299" mass="32770">MTPDAEEDIVDSSRSFLTRLSLEEAVAVLHRLQELMMRHIATVTDSANNLPPREALPSIPEIDPFKLSKRPLEEIAEELSKQLQELVDAYEASSAADRSLMGFRDRKPTEPFVGGSEINTTFGPLVDTQSGQKTHDATFGPMFNTKVIGTTDGGAEEEKRATGQEGQSSVFGEMYSTQYTYPNGTVISFPKSTFGEMVDTKSAASVCIPRVSISRDRKAIGTQTDPLDIPAADPASTTTTQSKTGAPMDRALLDRYLKALEGRLSQKEQLDALREAKRDLRKDAGAESLNHLAFQQKLN</sequence>